<keyword evidence="14" id="KW-0496">Mitochondrion</keyword>
<evidence type="ECO:0000256" key="3">
    <source>
        <dbReference type="ARBA" id="ARBA00005119"/>
    </source>
</evidence>
<dbReference type="EMBL" id="KB932209">
    <property type="protein sequence ID" value="KCV68373.1"/>
    <property type="molecule type" value="Genomic_DNA"/>
</dbReference>
<feature type="compositionally biased region" description="Low complexity" evidence="19">
    <location>
        <begin position="58"/>
        <end position="72"/>
    </location>
</feature>
<comment type="subcellular location">
    <subcellularLocation>
        <location evidence="2">Mitochondrion inner membrane</location>
        <topology evidence="2">Peripheral membrane protein</topology>
        <orientation evidence="2">Matrix side</orientation>
    </subcellularLocation>
</comment>
<keyword evidence="11" id="KW-0999">Mitochondrion inner membrane</keyword>
<dbReference type="eggNOG" id="KOG2986">
    <property type="taxonomic scope" value="Eukaryota"/>
</dbReference>
<name>A0A058Z371_FONAL</name>
<evidence type="ECO:0000256" key="15">
    <source>
        <dbReference type="ARBA" id="ARBA00023136"/>
    </source>
</evidence>
<keyword evidence="10" id="KW-0548">Nucleotidyltransferase</keyword>
<evidence type="ECO:0000256" key="1">
    <source>
        <dbReference type="ARBA" id="ARBA00001946"/>
    </source>
</evidence>
<dbReference type="PANTHER" id="PTHR13619:SF0">
    <property type="entry name" value="PHOSPHATIDATE CYTIDYLYLTRANSFERASE, MITOCHONDRIAL"/>
    <property type="match status" value="1"/>
</dbReference>
<evidence type="ECO:0000256" key="4">
    <source>
        <dbReference type="ARBA" id="ARBA00005189"/>
    </source>
</evidence>
<sequence>MGLLLLGHRRLVPVLRPVAPRGVAFFSSRAPPTDVPPAAGAAAAVPPADPPKAPPSAGPAAVAPPEADAPSPRMSLWARLTGGRPGPGSVAPGPGSSEGSAHIGSLLPRLGELLFHDAAHREHTIQEPVYPTLTPLRPEYLETLPPVFFDTLRPSPGPGLPEHLRRHHKLLSDFVSEHFAHVEIRNAIGYGSGALPQNAQADFGQGKMLDFIFVVDRPEEFHRRNMERYPDHYPAYARLLGARMATRIQALGGGIYYNSQVTLQEQPVKYGVISTEAYIGDLLRWDSFYTAARLQKPTMELALRGRPTPAAVGPVLGKPAYRPPGSAPGPARMAGALGWESDPMNYFFLESAIWNTNRPVVASPSAQDTAIGAMIRLLNRALHRPAASQSLLGVPSSDLDAYADGVLQAAQRQNLRHAVAYARLLLGPEFTLRELFLTITRLSYYGDVRTLVGAEDPRKVANIVDNQFPLFAALYAPVLGELLDYGSGLDRPAGESFADFLARPEALLRQPVSRVSLNQLFTAGLPPAMAVRVVIRDLHRTDFLHVMRSWTHLVEGPRALFGASPYAGRLLVLRTASQSNLRSSVAQTLKGLWTAGPLRAAIYARAKLQKGRAKP</sequence>
<dbReference type="InterPro" id="IPR015222">
    <property type="entry name" value="Tam41"/>
</dbReference>
<organism evidence="20">
    <name type="scientific">Fonticula alba</name>
    <name type="common">Slime mold</name>
    <dbReference type="NCBI Taxonomy" id="691883"/>
    <lineage>
        <taxon>Eukaryota</taxon>
        <taxon>Rotosphaerida</taxon>
        <taxon>Fonticulaceae</taxon>
        <taxon>Fonticula</taxon>
    </lineage>
</organism>
<evidence type="ECO:0000256" key="2">
    <source>
        <dbReference type="ARBA" id="ARBA00004443"/>
    </source>
</evidence>
<keyword evidence="21" id="KW-1185">Reference proteome</keyword>
<reference evidence="20" key="1">
    <citation type="submission" date="2013-04" db="EMBL/GenBank/DDBJ databases">
        <title>The Genome Sequence of Fonticula alba ATCC 38817.</title>
        <authorList>
            <consortium name="The Broad Institute Genomics Platform"/>
            <person name="Russ C."/>
            <person name="Cuomo C."/>
            <person name="Burger G."/>
            <person name="Gray M.W."/>
            <person name="Holland P.W.H."/>
            <person name="King N."/>
            <person name="Lang F.B.F."/>
            <person name="Roger A.J."/>
            <person name="Ruiz-Trillo I."/>
            <person name="Brown M."/>
            <person name="Walker B."/>
            <person name="Young S."/>
            <person name="Zeng Q."/>
            <person name="Gargeya S."/>
            <person name="Fitzgerald M."/>
            <person name="Haas B."/>
            <person name="Abouelleil A."/>
            <person name="Allen A.W."/>
            <person name="Alvarado L."/>
            <person name="Arachchi H.M."/>
            <person name="Berlin A.M."/>
            <person name="Chapman S.B."/>
            <person name="Gainer-Dewar J."/>
            <person name="Goldberg J."/>
            <person name="Griggs A."/>
            <person name="Gujja S."/>
            <person name="Hansen M."/>
            <person name="Howarth C."/>
            <person name="Imamovic A."/>
            <person name="Ireland A."/>
            <person name="Larimer J."/>
            <person name="McCowan C."/>
            <person name="Murphy C."/>
            <person name="Pearson M."/>
            <person name="Poon T.W."/>
            <person name="Priest M."/>
            <person name="Roberts A."/>
            <person name="Saif S."/>
            <person name="Shea T."/>
            <person name="Sisk P."/>
            <person name="Sykes S."/>
            <person name="Wortman J."/>
            <person name="Nusbaum C."/>
            <person name="Birren B."/>
        </authorList>
    </citation>
    <scope>NUCLEOTIDE SEQUENCE [LARGE SCALE GENOMIC DNA]</scope>
    <source>
        <strain evidence="20">ATCC 38817</strain>
    </source>
</reference>
<comment type="pathway">
    <text evidence="4">Lipid metabolism.</text>
</comment>
<dbReference type="Proteomes" id="UP000030693">
    <property type="component" value="Unassembled WGS sequence"/>
</dbReference>
<dbReference type="GO" id="GO:0004605">
    <property type="term" value="F:phosphatidate cytidylyltransferase activity"/>
    <property type="evidence" value="ECO:0007669"/>
    <property type="project" value="UniProtKB-EC"/>
</dbReference>
<evidence type="ECO:0000313" key="21">
    <source>
        <dbReference type="Proteomes" id="UP000030693"/>
    </source>
</evidence>
<evidence type="ECO:0000256" key="10">
    <source>
        <dbReference type="ARBA" id="ARBA00022695"/>
    </source>
</evidence>
<dbReference type="GO" id="GO:0005743">
    <property type="term" value="C:mitochondrial inner membrane"/>
    <property type="evidence" value="ECO:0007669"/>
    <property type="project" value="UniProtKB-SubCell"/>
</dbReference>
<dbReference type="GO" id="GO:0016024">
    <property type="term" value="P:CDP-diacylglycerol biosynthetic process"/>
    <property type="evidence" value="ECO:0007669"/>
    <property type="project" value="UniProtKB-UniPathway"/>
</dbReference>
<keyword evidence="12" id="KW-0460">Magnesium</keyword>
<keyword evidence="16" id="KW-0594">Phospholipid biosynthesis</keyword>
<comment type="similarity">
    <text evidence="5">Belongs to the TAM41 family.</text>
</comment>
<evidence type="ECO:0000256" key="6">
    <source>
        <dbReference type="ARBA" id="ARBA00012487"/>
    </source>
</evidence>
<keyword evidence="9" id="KW-0808">Transferase</keyword>
<feature type="region of interest" description="Disordered" evidence="19">
    <location>
        <begin position="28"/>
        <end position="103"/>
    </location>
</feature>
<keyword evidence="8" id="KW-0444">Lipid biosynthesis</keyword>
<keyword evidence="15" id="KW-0472">Membrane</keyword>
<evidence type="ECO:0000256" key="7">
    <source>
        <dbReference type="ARBA" id="ARBA00018337"/>
    </source>
</evidence>
<dbReference type="GO" id="GO:0032049">
    <property type="term" value="P:cardiolipin biosynthetic process"/>
    <property type="evidence" value="ECO:0007669"/>
    <property type="project" value="InterPro"/>
</dbReference>
<dbReference type="STRING" id="691883.A0A058Z371"/>
<evidence type="ECO:0000256" key="13">
    <source>
        <dbReference type="ARBA" id="ARBA00023098"/>
    </source>
</evidence>
<protein>
    <recommendedName>
        <fullName evidence="7">Phosphatidate cytidylyltransferase, mitochondrial</fullName>
        <ecNumber evidence="6">2.7.7.41</ecNumber>
    </recommendedName>
    <alternativeName>
        <fullName evidence="18">CDP-diacylglycerol synthase</fullName>
    </alternativeName>
</protein>
<proteinExistence type="inferred from homology"/>
<evidence type="ECO:0000256" key="9">
    <source>
        <dbReference type="ARBA" id="ARBA00022679"/>
    </source>
</evidence>
<evidence type="ECO:0000256" key="17">
    <source>
        <dbReference type="ARBA" id="ARBA00023264"/>
    </source>
</evidence>
<feature type="compositionally biased region" description="Low complexity" evidence="19">
    <location>
        <begin position="30"/>
        <end position="46"/>
    </location>
</feature>
<dbReference type="Pfam" id="PF09139">
    <property type="entry name" value="Tam41_Mmp37"/>
    <property type="match status" value="2"/>
</dbReference>
<evidence type="ECO:0000256" key="14">
    <source>
        <dbReference type="ARBA" id="ARBA00023128"/>
    </source>
</evidence>
<evidence type="ECO:0000256" key="16">
    <source>
        <dbReference type="ARBA" id="ARBA00023209"/>
    </source>
</evidence>
<dbReference type="OrthoDB" id="341477at2759"/>
<evidence type="ECO:0000313" key="20">
    <source>
        <dbReference type="EMBL" id="KCV68373.1"/>
    </source>
</evidence>
<evidence type="ECO:0000256" key="5">
    <source>
        <dbReference type="ARBA" id="ARBA00005458"/>
    </source>
</evidence>
<gene>
    <name evidence="20" type="ORF">H696_05289</name>
</gene>
<evidence type="ECO:0000256" key="8">
    <source>
        <dbReference type="ARBA" id="ARBA00022516"/>
    </source>
</evidence>
<evidence type="ECO:0000256" key="18">
    <source>
        <dbReference type="ARBA" id="ARBA00029893"/>
    </source>
</evidence>
<keyword evidence="13" id="KW-0443">Lipid metabolism</keyword>
<dbReference type="RefSeq" id="XP_009497427.1">
    <property type="nucleotide sequence ID" value="XM_009499152.1"/>
</dbReference>
<feature type="compositionally biased region" description="Low complexity" evidence="19">
    <location>
        <begin position="87"/>
        <end position="100"/>
    </location>
</feature>
<dbReference type="AlphaFoldDB" id="A0A058Z371"/>
<dbReference type="GeneID" id="20530014"/>
<accession>A0A058Z371</accession>
<evidence type="ECO:0000256" key="11">
    <source>
        <dbReference type="ARBA" id="ARBA00022792"/>
    </source>
</evidence>
<feature type="compositionally biased region" description="Pro residues" evidence="19">
    <location>
        <begin position="47"/>
        <end position="57"/>
    </location>
</feature>
<evidence type="ECO:0000256" key="12">
    <source>
        <dbReference type="ARBA" id="ARBA00022842"/>
    </source>
</evidence>
<keyword evidence="17" id="KW-1208">Phospholipid metabolism</keyword>
<dbReference type="UniPathway" id="UPA00557">
    <property type="reaction ID" value="UER00614"/>
</dbReference>
<evidence type="ECO:0000256" key="19">
    <source>
        <dbReference type="SAM" id="MobiDB-lite"/>
    </source>
</evidence>
<dbReference type="EC" id="2.7.7.41" evidence="6"/>
<comment type="cofactor">
    <cofactor evidence="1">
        <name>Mg(2+)</name>
        <dbReference type="ChEBI" id="CHEBI:18420"/>
    </cofactor>
</comment>
<dbReference type="PANTHER" id="PTHR13619">
    <property type="entry name" value="PHOSPHATIDATE CYTIDYLYLTRANSFERASE, MITOCHONDRIAL"/>
    <property type="match status" value="1"/>
</dbReference>
<comment type="pathway">
    <text evidence="3">Phospholipid metabolism; CDP-diacylglycerol biosynthesis; CDP-diacylglycerol from sn-glycerol 3-phosphate: step 3/3.</text>
</comment>